<proteinExistence type="predicted"/>
<feature type="transmembrane region" description="Helical" evidence="1">
    <location>
        <begin position="101"/>
        <end position="124"/>
    </location>
</feature>
<evidence type="ECO:0000313" key="2">
    <source>
        <dbReference type="EMBL" id="MYN01524.1"/>
    </source>
</evidence>
<feature type="transmembrane region" description="Helical" evidence="1">
    <location>
        <begin position="37"/>
        <end position="59"/>
    </location>
</feature>
<dbReference type="Pfam" id="PF20327">
    <property type="entry name" value="DUF6622"/>
    <property type="match status" value="1"/>
</dbReference>
<dbReference type="InterPro" id="IPR046730">
    <property type="entry name" value="DUF6622"/>
</dbReference>
<feature type="transmembrane region" description="Helical" evidence="1">
    <location>
        <begin position="12"/>
        <end position="30"/>
    </location>
</feature>
<sequence length="172" mass="17404">MLQQILNHTPHYVWAILAFLVYRGLAASRARVLGLRAAFVMPGLMLALGLHSVAANFGLLSLAGAAWLAGLAAGAALAWRGAGVHALALDRAARTVRVRGSWAPLVLMLLVFAGKFAFAVALAVQPSLGGQLAFALPACAAFGALAGGFMGVPLRLLAALCAAPASAAPAAV</sequence>
<keyword evidence="3" id="KW-1185">Reference proteome</keyword>
<comment type="caution">
    <text evidence="2">The sequence shown here is derived from an EMBL/GenBank/DDBJ whole genome shotgun (WGS) entry which is preliminary data.</text>
</comment>
<dbReference type="RefSeq" id="WP_161024537.1">
    <property type="nucleotide sequence ID" value="NZ_WWCJ01000003.1"/>
</dbReference>
<reference evidence="2 3" key="1">
    <citation type="submission" date="2019-12" db="EMBL/GenBank/DDBJ databases">
        <title>Novel species isolated from a subtropical stream in China.</title>
        <authorList>
            <person name="Lu H."/>
        </authorList>
    </citation>
    <scope>NUCLEOTIDE SEQUENCE [LARGE SCALE GENOMIC DNA]</scope>
    <source>
        <strain evidence="2 3">DS3</strain>
    </source>
</reference>
<feature type="transmembrane region" description="Helical" evidence="1">
    <location>
        <begin position="130"/>
        <end position="152"/>
    </location>
</feature>
<dbReference type="Proteomes" id="UP000448575">
    <property type="component" value="Unassembled WGS sequence"/>
</dbReference>
<gene>
    <name evidence="2" type="ORF">GTP41_05370</name>
</gene>
<dbReference type="AlphaFoldDB" id="A0A6N9HDD6"/>
<protein>
    <recommendedName>
        <fullName evidence="4">DUF1453 domain-containing protein</fullName>
    </recommendedName>
</protein>
<keyword evidence="1" id="KW-0472">Membrane</keyword>
<keyword evidence="1" id="KW-1133">Transmembrane helix</keyword>
<name>A0A6N9HDD6_9BURK</name>
<evidence type="ECO:0000313" key="3">
    <source>
        <dbReference type="Proteomes" id="UP000448575"/>
    </source>
</evidence>
<feature type="transmembrane region" description="Helical" evidence="1">
    <location>
        <begin position="65"/>
        <end position="89"/>
    </location>
</feature>
<evidence type="ECO:0000256" key="1">
    <source>
        <dbReference type="SAM" id="Phobius"/>
    </source>
</evidence>
<dbReference type="EMBL" id="WWCJ01000003">
    <property type="protein sequence ID" value="MYN01524.1"/>
    <property type="molecule type" value="Genomic_DNA"/>
</dbReference>
<accession>A0A6N9HDD6</accession>
<keyword evidence="1" id="KW-0812">Transmembrane</keyword>
<evidence type="ECO:0008006" key="4">
    <source>
        <dbReference type="Google" id="ProtNLM"/>
    </source>
</evidence>
<organism evidence="2 3">
    <name type="scientific">Pseudoduganella guangdongensis</name>
    <dbReference type="NCBI Taxonomy" id="2692179"/>
    <lineage>
        <taxon>Bacteria</taxon>
        <taxon>Pseudomonadati</taxon>
        <taxon>Pseudomonadota</taxon>
        <taxon>Betaproteobacteria</taxon>
        <taxon>Burkholderiales</taxon>
        <taxon>Oxalobacteraceae</taxon>
        <taxon>Telluria group</taxon>
        <taxon>Pseudoduganella</taxon>
    </lineage>
</organism>